<dbReference type="OrthoDB" id="1824119at2"/>
<dbReference type="RefSeq" id="WP_083385944.1">
    <property type="nucleotide sequence ID" value="NZ_CP017831.1"/>
</dbReference>
<keyword evidence="2" id="KW-1185">Reference proteome</keyword>
<organism evidence="1 2">
    <name type="scientific">Butyrivibrio hungatei</name>
    <dbReference type="NCBI Taxonomy" id="185008"/>
    <lineage>
        <taxon>Bacteria</taxon>
        <taxon>Bacillati</taxon>
        <taxon>Bacillota</taxon>
        <taxon>Clostridia</taxon>
        <taxon>Lachnospirales</taxon>
        <taxon>Lachnospiraceae</taxon>
        <taxon>Butyrivibrio</taxon>
    </lineage>
</organism>
<dbReference type="KEGG" id="bhu:bhn_I2126"/>
<gene>
    <name evidence="1" type="ORF">bhn_I2126</name>
</gene>
<dbReference type="Pfam" id="PF13306">
    <property type="entry name" value="LRR_5"/>
    <property type="match status" value="1"/>
</dbReference>
<dbReference type="EMBL" id="CP017831">
    <property type="protein sequence ID" value="AOZ97159.1"/>
    <property type="molecule type" value="Genomic_DNA"/>
</dbReference>
<name>A0A1D9P3Q7_9FIRM</name>
<protein>
    <recommendedName>
        <fullName evidence="3">Leucine rich repeat-containing protein</fullName>
    </recommendedName>
</protein>
<evidence type="ECO:0000313" key="1">
    <source>
        <dbReference type="EMBL" id="AOZ97159.1"/>
    </source>
</evidence>
<evidence type="ECO:0008006" key="3">
    <source>
        <dbReference type="Google" id="ProtNLM"/>
    </source>
</evidence>
<accession>A0A1D9P3Q7</accession>
<sequence>MKKTGYAMPFTYEVVQHKKDNHEFIQITGFEGEVRDLVIPAEIDGKSVEAIGNHAFSGRNDIRTVQIPETVKILYGFSFHNCRNLYKISLYDSIDDYYDGVCRQCDSLTDIDITIKRNWYEVIRNFLADNDKTLRFTIHRQQETSQLTFPEYVYDFADNTMARTIQFSISGSGYAYRECVDRRKINYREYDKLFEKALIDGNMISEDIAVGRLIYPNELDDSFRTIYEDYARANMKDILERLVQRASQEIDTTGVIRALNQYGKDLVSDEALDHGLKLATEKGLTLVSAALMDKHQDNSSALEFKF</sequence>
<evidence type="ECO:0000313" key="2">
    <source>
        <dbReference type="Proteomes" id="UP000179284"/>
    </source>
</evidence>
<reference evidence="2" key="1">
    <citation type="submission" date="2016-10" db="EMBL/GenBank/DDBJ databases">
        <title>The complete genome sequence of the rumen bacterium Butyrivibrio hungatei MB2003.</title>
        <authorList>
            <person name="Palevich N."/>
            <person name="Kelly W.J."/>
            <person name="Leahy S.C."/>
            <person name="Altermann E."/>
            <person name="Rakonjac J."/>
            <person name="Attwood G.T."/>
        </authorList>
    </citation>
    <scope>NUCLEOTIDE SEQUENCE [LARGE SCALE GENOMIC DNA]</scope>
    <source>
        <strain evidence="2">MB2003</strain>
    </source>
</reference>
<dbReference type="Proteomes" id="UP000179284">
    <property type="component" value="Chromosome I"/>
</dbReference>
<dbReference type="AlphaFoldDB" id="A0A1D9P3Q7"/>
<dbReference type="InterPro" id="IPR032675">
    <property type="entry name" value="LRR_dom_sf"/>
</dbReference>
<dbReference type="Gene3D" id="3.80.10.10">
    <property type="entry name" value="Ribonuclease Inhibitor"/>
    <property type="match status" value="1"/>
</dbReference>
<dbReference type="InterPro" id="IPR026906">
    <property type="entry name" value="LRR_5"/>
</dbReference>
<proteinExistence type="predicted"/>